<dbReference type="Pfam" id="PF00294">
    <property type="entry name" value="PfkB"/>
    <property type="match status" value="1"/>
</dbReference>
<dbReference type="STRING" id="44251.PDUR_26085"/>
<keyword evidence="3" id="KW-0547">Nucleotide-binding</keyword>
<accession>A0A089HSI9</accession>
<name>A0A089HSI9_PAEDU</name>
<dbReference type="Gene3D" id="3.40.1190.20">
    <property type="match status" value="1"/>
</dbReference>
<sequence>MKACDVVTFGEAMAMFIADRPGELHQIEQFTKALAGAETNVSTGLARLGFGMRWISKVGNDAFGKFIIDALRKENVDVDAVFTDERYPTGFQMKSKVLDGDPQVQYFRKGSAASTICPADVDMKYFTTAKHLHLTGIPAAISESARELSFEAIKAMRAAGRSISFDVNLRPKLWSSEAEMIENVNALAVQADWVLPGVGEGKLLTGYSDHRDIAAYYLDRGVKLVAVKLGPEGAYYRTPTEEGVVEGFKVKAVDTVGAGDGFAVGVISGLLDGLAVKEAVRRGNAIGALAVTAEGDAEGLPTREQLEAFMNASVITQ</sequence>
<dbReference type="OrthoDB" id="9813569at2"/>
<evidence type="ECO:0000256" key="3">
    <source>
        <dbReference type="ARBA" id="ARBA00022741"/>
    </source>
</evidence>
<gene>
    <name evidence="7" type="ORF">PDUR_26085</name>
</gene>
<dbReference type="InterPro" id="IPR002173">
    <property type="entry name" value="Carboh/pur_kinase_PfkB_CS"/>
</dbReference>
<protein>
    <submittedName>
        <fullName evidence="7">2-dehydro-3-deoxygluconokinase</fullName>
    </submittedName>
</protein>
<keyword evidence="4 7" id="KW-0418">Kinase</keyword>
<dbReference type="RefSeq" id="WP_042208652.1">
    <property type="nucleotide sequence ID" value="NZ_CP009288.1"/>
</dbReference>
<proteinExistence type="inferred from homology"/>
<dbReference type="EMBL" id="CP009288">
    <property type="protein sequence ID" value="AIQ14961.1"/>
    <property type="molecule type" value="Genomic_DNA"/>
</dbReference>
<dbReference type="CDD" id="cd01166">
    <property type="entry name" value="KdgK"/>
    <property type="match status" value="1"/>
</dbReference>
<dbReference type="PROSITE" id="PS00584">
    <property type="entry name" value="PFKB_KINASES_2"/>
    <property type="match status" value="1"/>
</dbReference>
<dbReference type="AlphaFoldDB" id="A0A089HSI9"/>
<dbReference type="Proteomes" id="UP000029409">
    <property type="component" value="Chromosome"/>
</dbReference>
<evidence type="ECO:0000256" key="4">
    <source>
        <dbReference type="ARBA" id="ARBA00022777"/>
    </source>
</evidence>
<feature type="domain" description="Carbohydrate kinase PfkB" evidence="6">
    <location>
        <begin position="5"/>
        <end position="302"/>
    </location>
</feature>
<dbReference type="eggNOG" id="COG0524">
    <property type="taxonomic scope" value="Bacteria"/>
</dbReference>
<comment type="similarity">
    <text evidence="1">Belongs to the carbohydrate kinase PfkB family.</text>
</comment>
<dbReference type="GO" id="GO:0016301">
    <property type="term" value="F:kinase activity"/>
    <property type="evidence" value="ECO:0007669"/>
    <property type="project" value="UniProtKB-KW"/>
</dbReference>
<evidence type="ECO:0000313" key="8">
    <source>
        <dbReference type="Proteomes" id="UP000029409"/>
    </source>
</evidence>
<evidence type="ECO:0000313" key="7">
    <source>
        <dbReference type="EMBL" id="AIQ14961.1"/>
    </source>
</evidence>
<evidence type="ECO:0000259" key="6">
    <source>
        <dbReference type="Pfam" id="PF00294"/>
    </source>
</evidence>
<dbReference type="KEGG" id="pdu:PDUR_26085"/>
<dbReference type="SUPFAM" id="SSF53613">
    <property type="entry name" value="Ribokinase-like"/>
    <property type="match status" value="1"/>
</dbReference>
<evidence type="ECO:0000256" key="2">
    <source>
        <dbReference type="ARBA" id="ARBA00022679"/>
    </source>
</evidence>
<dbReference type="InterPro" id="IPR050306">
    <property type="entry name" value="PfkB_Carbo_kinase"/>
</dbReference>
<evidence type="ECO:0000256" key="5">
    <source>
        <dbReference type="ARBA" id="ARBA00022840"/>
    </source>
</evidence>
<dbReference type="GO" id="GO:0005524">
    <property type="term" value="F:ATP binding"/>
    <property type="evidence" value="ECO:0007669"/>
    <property type="project" value="UniProtKB-KW"/>
</dbReference>
<dbReference type="InterPro" id="IPR029056">
    <property type="entry name" value="Ribokinase-like"/>
</dbReference>
<keyword evidence="8" id="KW-1185">Reference proteome</keyword>
<dbReference type="PANTHER" id="PTHR43085:SF1">
    <property type="entry name" value="PSEUDOURIDINE KINASE-RELATED"/>
    <property type="match status" value="1"/>
</dbReference>
<keyword evidence="2" id="KW-0808">Transferase</keyword>
<keyword evidence="5" id="KW-0067">ATP-binding</keyword>
<dbReference type="PANTHER" id="PTHR43085">
    <property type="entry name" value="HEXOKINASE FAMILY MEMBER"/>
    <property type="match status" value="1"/>
</dbReference>
<dbReference type="InterPro" id="IPR011611">
    <property type="entry name" value="PfkB_dom"/>
</dbReference>
<reference evidence="7 8" key="1">
    <citation type="submission" date="2014-08" db="EMBL/GenBank/DDBJ databases">
        <title>Comparative genomics of the Paenibacillus odorifer group.</title>
        <authorList>
            <person name="den Bakker H.C."/>
            <person name="Tsai Y.-C."/>
            <person name="Martin N."/>
            <person name="Korlach J."/>
            <person name="Wiedmann M."/>
        </authorList>
    </citation>
    <scope>NUCLEOTIDE SEQUENCE [LARGE SCALE GENOMIC DNA]</scope>
    <source>
        <strain evidence="7 8">DSM 1735</strain>
    </source>
</reference>
<organism evidence="7 8">
    <name type="scientific">Paenibacillus durus</name>
    <name type="common">Paenibacillus azotofixans</name>
    <dbReference type="NCBI Taxonomy" id="44251"/>
    <lineage>
        <taxon>Bacteria</taxon>
        <taxon>Bacillati</taxon>
        <taxon>Bacillota</taxon>
        <taxon>Bacilli</taxon>
        <taxon>Bacillales</taxon>
        <taxon>Paenibacillaceae</taxon>
        <taxon>Paenibacillus</taxon>
    </lineage>
</organism>
<evidence type="ECO:0000256" key="1">
    <source>
        <dbReference type="ARBA" id="ARBA00010688"/>
    </source>
</evidence>